<feature type="region of interest" description="Disordered" evidence="1">
    <location>
        <begin position="105"/>
        <end position="125"/>
    </location>
</feature>
<name>A0AB34H0Z8_ESCRO</name>
<dbReference type="PANTHER" id="PTHR11905:SF158">
    <property type="entry name" value="DISINTEGRIN AND METALLOPROTEINASE DOMAIN-CONTAINING PROTEIN 18"/>
    <property type="match status" value="1"/>
</dbReference>
<keyword evidence="5" id="KW-1185">Reference proteome</keyword>
<dbReference type="InterPro" id="IPR001590">
    <property type="entry name" value="Peptidase_M12B"/>
</dbReference>
<dbReference type="EMBL" id="JAIQCJ010001987">
    <property type="protein sequence ID" value="KAJ8786437.1"/>
    <property type="molecule type" value="Genomic_DNA"/>
</dbReference>
<accession>A0AB34H0Z8</accession>
<dbReference type="SUPFAM" id="SSF55486">
    <property type="entry name" value="Metalloproteases ('zincins'), catalytic domain"/>
    <property type="match status" value="1"/>
</dbReference>
<dbReference type="GO" id="GO:0004222">
    <property type="term" value="F:metalloendopeptidase activity"/>
    <property type="evidence" value="ECO:0007669"/>
    <property type="project" value="InterPro"/>
</dbReference>
<feature type="compositionally biased region" description="Basic and acidic residues" evidence="1">
    <location>
        <begin position="116"/>
        <end position="125"/>
    </location>
</feature>
<dbReference type="GO" id="GO:0006508">
    <property type="term" value="P:proteolysis"/>
    <property type="evidence" value="ECO:0007669"/>
    <property type="project" value="InterPro"/>
</dbReference>
<sequence length="125" mass="14598">MLMKKPYYNDVVTGNSLNMWEQHFLAQYAIKAVMLVSLWVSSGIKIFSNCSMRDYRYFVSTFEGQCLQNFSKLKPLYQNQSVCGNGILEPQEECDCDSEQPMHLEPVLHNKRSHRNEKPTHCNEE</sequence>
<dbReference type="PANTHER" id="PTHR11905">
    <property type="entry name" value="ADAM A DISINTEGRIN AND METALLOPROTEASE DOMAIN"/>
    <property type="match status" value="1"/>
</dbReference>
<feature type="domain" description="Peptidase M12B" evidence="3">
    <location>
        <begin position="33"/>
        <end position="69"/>
    </location>
</feature>
<feature type="transmembrane region" description="Helical" evidence="2">
    <location>
        <begin position="25"/>
        <end position="47"/>
    </location>
</feature>
<protein>
    <recommendedName>
        <fullName evidence="3">Peptidase M12B domain-containing protein</fullName>
    </recommendedName>
</protein>
<dbReference type="GO" id="GO:0005886">
    <property type="term" value="C:plasma membrane"/>
    <property type="evidence" value="ECO:0007669"/>
    <property type="project" value="TreeGrafter"/>
</dbReference>
<proteinExistence type="predicted"/>
<evidence type="ECO:0000256" key="2">
    <source>
        <dbReference type="SAM" id="Phobius"/>
    </source>
</evidence>
<keyword evidence="2" id="KW-0472">Membrane</keyword>
<comment type="caution">
    <text evidence="4">The sequence shown here is derived from an EMBL/GenBank/DDBJ whole genome shotgun (WGS) entry which is preliminary data.</text>
</comment>
<evidence type="ECO:0000313" key="4">
    <source>
        <dbReference type="EMBL" id="KAJ8786437.1"/>
    </source>
</evidence>
<dbReference type="GO" id="GO:0008584">
    <property type="term" value="P:male gonad development"/>
    <property type="evidence" value="ECO:0007669"/>
    <property type="project" value="TreeGrafter"/>
</dbReference>
<dbReference type="GO" id="GO:0007339">
    <property type="term" value="P:binding of sperm to zona pellucida"/>
    <property type="evidence" value="ECO:0007669"/>
    <property type="project" value="TreeGrafter"/>
</dbReference>
<dbReference type="AlphaFoldDB" id="A0AB34H0Z8"/>
<reference evidence="4 5" key="1">
    <citation type="submission" date="2022-11" db="EMBL/GenBank/DDBJ databases">
        <title>Whole genome sequence of Eschrichtius robustus ER-17-0199.</title>
        <authorList>
            <person name="Bruniche-Olsen A."/>
            <person name="Black A.N."/>
            <person name="Fields C.J."/>
            <person name="Walden K."/>
            <person name="Dewoody J.A."/>
        </authorList>
    </citation>
    <scope>NUCLEOTIDE SEQUENCE [LARGE SCALE GENOMIC DNA]</scope>
    <source>
        <strain evidence="4">ER-17-0199</strain>
        <tissue evidence="4">Blubber</tissue>
    </source>
</reference>
<keyword evidence="2" id="KW-1133">Transmembrane helix</keyword>
<evidence type="ECO:0000313" key="5">
    <source>
        <dbReference type="Proteomes" id="UP001159641"/>
    </source>
</evidence>
<dbReference type="Proteomes" id="UP001159641">
    <property type="component" value="Unassembled WGS sequence"/>
</dbReference>
<dbReference type="Pfam" id="PF01421">
    <property type="entry name" value="Reprolysin"/>
    <property type="match status" value="1"/>
</dbReference>
<evidence type="ECO:0000256" key="1">
    <source>
        <dbReference type="SAM" id="MobiDB-lite"/>
    </source>
</evidence>
<evidence type="ECO:0000259" key="3">
    <source>
        <dbReference type="Pfam" id="PF01421"/>
    </source>
</evidence>
<dbReference type="GO" id="GO:0007155">
    <property type="term" value="P:cell adhesion"/>
    <property type="evidence" value="ECO:0007669"/>
    <property type="project" value="TreeGrafter"/>
</dbReference>
<keyword evidence="2" id="KW-0812">Transmembrane</keyword>
<gene>
    <name evidence="4" type="ORF">J1605_006218</name>
</gene>
<organism evidence="4 5">
    <name type="scientific">Eschrichtius robustus</name>
    <name type="common">California gray whale</name>
    <name type="synonym">Eschrichtius gibbosus</name>
    <dbReference type="NCBI Taxonomy" id="9764"/>
    <lineage>
        <taxon>Eukaryota</taxon>
        <taxon>Metazoa</taxon>
        <taxon>Chordata</taxon>
        <taxon>Craniata</taxon>
        <taxon>Vertebrata</taxon>
        <taxon>Euteleostomi</taxon>
        <taxon>Mammalia</taxon>
        <taxon>Eutheria</taxon>
        <taxon>Laurasiatheria</taxon>
        <taxon>Artiodactyla</taxon>
        <taxon>Whippomorpha</taxon>
        <taxon>Cetacea</taxon>
        <taxon>Mysticeti</taxon>
        <taxon>Eschrichtiidae</taxon>
        <taxon>Eschrichtius</taxon>
    </lineage>
</organism>